<evidence type="ECO:0000313" key="2">
    <source>
        <dbReference type="EMBL" id="EJF37501.1"/>
    </source>
</evidence>
<evidence type="ECO:0000256" key="1">
    <source>
        <dbReference type="SAM" id="Phobius"/>
    </source>
</evidence>
<evidence type="ECO:0000313" key="3">
    <source>
        <dbReference type="Proteomes" id="UP000002941"/>
    </source>
</evidence>
<keyword evidence="3" id="KW-1185">Reference proteome</keyword>
<dbReference type="OrthoDB" id="2469007at2"/>
<name>J0WLV1_9ACTO</name>
<organism evidence="2 3">
    <name type="scientific">Actinomyces massiliensis F0489</name>
    <dbReference type="NCBI Taxonomy" id="1125718"/>
    <lineage>
        <taxon>Bacteria</taxon>
        <taxon>Bacillati</taxon>
        <taxon>Actinomycetota</taxon>
        <taxon>Actinomycetes</taxon>
        <taxon>Actinomycetales</taxon>
        <taxon>Actinomycetaceae</taxon>
        <taxon>Actinomyces</taxon>
    </lineage>
</organism>
<feature type="transmembrane region" description="Helical" evidence="1">
    <location>
        <begin position="76"/>
        <end position="97"/>
    </location>
</feature>
<feature type="transmembrane region" description="Helical" evidence="1">
    <location>
        <begin position="7"/>
        <end position="27"/>
    </location>
</feature>
<feature type="transmembrane region" description="Helical" evidence="1">
    <location>
        <begin position="47"/>
        <end position="64"/>
    </location>
</feature>
<sequence length="131" mass="14824">MRRAKFMLVIVDVCLIVYWVATAMHLIPPESAFKDYGNEVVQAWNWSFFPLDLLAVAAGCWGVYLTGKGRRLGEAVLMVGLTLTFCAGFMAISFWAYYGDFTLGWWVPNIVLMLVPCYLCKRLVCGEAHEQ</sequence>
<proteinExistence type="predicted"/>
<reference evidence="2 3" key="1">
    <citation type="submission" date="2012-05" db="EMBL/GenBank/DDBJ databases">
        <authorList>
            <person name="Harkins D.M."/>
            <person name="Madupu R."/>
            <person name="Durkin A.S."/>
            <person name="Torralba M."/>
            <person name="Methe B."/>
            <person name="Sutton G.G."/>
            <person name="Nelson K.E."/>
        </authorList>
    </citation>
    <scope>NUCLEOTIDE SEQUENCE [LARGE SCALE GENOMIC DNA]</scope>
    <source>
        <strain evidence="2 3">F0489</strain>
    </source>
</reference>
<dbReference type="eggNOG" id="ENOG5030S65">
    <property type="taxonomic scope" value="Bacteria"/>
</dbReference>
<dbReference type="InterPro" id="IPR020348">
    <property type="entry name" value="Uncharacterised_YvaD"/>
</dbReference>
<keyword evidence="1" id="KW-0472">Membrane</keyword>
<protein>
    <submittedName>
        <fullName evidence="2">Uncharacterized protein</fullName>
    </submittedName>
</protein>
<dbReference type="Proteomes" id="UP000002941">
    <property type="component" value="Unassembled WGS sequence"/>
</dbReference>
<dbReference type="AlphaFoldDB" id="J0WLV1"/>
<dbReference type="PATRIC" id="fig|1125718.3.peg.2607"/>
<keyword evidence="1" id="KW-0812">Transmembrane</keyword>
<feature type="transmembrane region" description="Helical" evidence="1">
    <location>
        <begin position="103"/>
        <end position="120"/>
    </location>
</feature>
<dbReference type="Pfam" id="PF17314">
    <property type="entry name" value="DUF5360"/>
    <property type="match status" value="1"/>
</dbReference>
<keyword evidence="1" id="KW-1133">Transmembrane helix</keyword>
<dbReference type="RefSeq" id="WP_008733443.1">
    <property type="nucleotide sequence ID" value="NZ_AKFT01000205.1"/>
</dbReference>
<gene>
    <name evidence="2" type="ORF">HMPREF1318_2748</name>
</gene>
<comment type="caution">
    <text evidence="2">The sequence shown here is derived from an EMBL/GenBank/DDBJ whole genome shotgun (WGS) entry which is preliminary data.</text>
</comment>
<accession>J0WLV1</accession>
<dbReference type="EMBL" id="AKFT01000205">
    <property type="protein sequence ID" value="EJF37501.1"/>
    <property type="molecule type" value="Genomic_DNA"/>
</dbReference>